<dbReference type="GO" id="GO:0005524">
    <property type="term" value="F:ATP binding"/>
    <property type="evidence" value="ECO:0007669"/>
    <property type="project" value="UniProtKB-UniRule"/>
</dbReference>
<dbReference type="InParanoid" id="A0A078AXQ3"/>
<evidence type="ECO:0000313" key="14">
    <source>
        <dbReference type="Proteomes" id="UP000039865"/>
    </source>
</evidence>
<comment type="catalytic activity">
    <reaction evidence="8">
        <text>L-seryl-[protein] + ATP = O-phospho-L-seryl-[protein] + ADP + H(+)</text>
        <dbReference type="Rhea" id="RHEA:17989"/>
        <dbReference type="Rhea" id="RHEA-COMP:9863"/>
        <dbReference type="Rhea" id="RHEA-COMP:11604"/>
        <dbReference type="ChEBI" id="CHEBI:15378"/>
        <dbReference type="ChEBI" id="CHEBI:29999"/>
        <dbReference type="ChEBI" id="CHEBI:30616"/>
        <dbReference type="ChEBI" id="CHEBI:83421"/>
        <dbReference type="ChEBI" id="CHEBI:456216"/>
        <dbReference type="EC" id="2.7.11.1"/>
    </reaction>
</comment>
<keyword evidence="10" id="KW-0175">Coiled coil</keyword>
<dbReference type="PANTHER" id="PTHR44899">
    <property type="entry name" value="CAMK FAMILY PROTEIN KINASE"/>
    <property type="match status" value="1"/>
</dbReference>
<keyword evidence="14" id="KW-1185">Reference proteome</keyword>
<proteinExistence type="predicted"/>
<accession>A0A078AXQ3</accession>
<keyword evidence="3" id="KW-0808">Transferase</keyword>
<feature type="coiled-coil region" evidence="10">
    <location>
        <begin position="369"/>
        <end position="396"/>
    </location>
</feature>
<dbReference type="InterPro" id="IPR017441">
    <property type="entry name" value="Protein_kinase_ATP_BS"/>
</dbReference>
<dbReference type="InterPro" id="IPR051131">
    <property type="entry name" value="NEK_Ser/Thr_kinase_NIMA"/>
</dbReference>
<dbReference type="SMART" id="SM00220">
    <property type="entry name" value="S_TKc"/>
    <property type="match status" value="1"/>
</dbReference>
<dbReference type="PANTHER" id="PTHR44899:SF3">
    <property type="entry name" value="SERINE_THREONINE-PROTEIN KINASE NEK1"/>
    <property type="match status" value="1"/>
</dbReference>
<evidence type="ECO:0000256" key="8">
    <source>
        <dbReference type="ARBA" id="ARBA00048679"/>
    </source>
</evidence>
<comment type="catalytic activity">
    <reaction evidence="7">
        <text>L-threonyl-[protein] + ATP = O-phospho-L-threonyl-[protein] + ADP + H(+)</text>
        <dbReference type="Rhea" id="RHEA:46608"/>
        <dbReference type="Rhea" id="RHEA-COMP:11060"/>
        <dbReference type="Rhea" id="RHEA-COMP:11605"/>
        <dbReference type="ChEBI" id="CHEBI:15378"/>
        <dbReference type="ChEBI" id="CHEBI:30013"/>
        <dbReference type="ChEBI" id="CHEBI:30616"/>
        <dbReference type="ChEBI" id="CHEBI:61977"/>
        <dbReference type="ChEBI" id="CHEBI:456216"/>
        <dbReference type="EC" id="2.7.11.1"/>
    </reaction>
</comment>
<evidence type="ECO:0000313" key="13">
    <source>
        <dbReference type="EMBL" id="CDW86934.1"/>
    </source>
</evidence>
<evidence type="ECO:0000256" key="1">
    <source>
        <dbReference type="ARBA" id="ARBA00012513"/>
    </source>
</evidence>
<dbReference type="AlphaFoldDB" id="A0A078AXQ3"/>
<dbReference type="Pfam" id="PF00069">
    <property type="entry name" value="Pkinase"/>
    <property type="match status" value="1"/>
</dbReference>
<evidence type="ECO:0000256" key="5">
    <source>
        <dbReference type="ARBA" id="ARBA00022777"/>
    </source>
</evidence>
<evidence type="ECO:0000259" key="12">
    <source>
        <dbReference type="PROSITE" id="PS50011"/>
    </source>
</evidence>
<dbReference type="Proteomes" id="UP000039865">
    <property type="component" value="Unassembled WGS sequence"/>
</dbReference>
<feature type="binding site" evidence="9">
    <location>
        <position position="49"/>
    </location>
    <ligand>
        <name>ATP</name>
        <dbReference type="ChEBI" id="CHEBI:30616"/>
    </ligand>
</feature>
<dbReference type="InterPro" id="IPR011009">
    <property type="entry name" value="Kinase-like_dom_sf"/>
</dbReference>
<dbReference type="SUPFAM" id="SSF56112">
    <property type="entry name" value="Protein kinase-like (PK-like)"/>
    <property type="match status" value="1"/>
</dbReference>
<feature type="compositionally biased region" description="Polar residues" evidence="11">
    <location>
        <begin position="594"/>
        <end position="609"/>
    </location>
</feature>
<feature type="region of interest" description="Disordered" evidence="11">
    <location>
        <begin position="594"/>
        <end position="613"/>
    </location>
</feature>
<feature type="domain" description="Protein kinase" evidence="12">
    <location>
        <begin position="18"/>
        <end position="325"/>
    </location>
</feature>
<evidence type="ECO:0000256" key="6">
    <source>
        <dbReference type="ARBA" id="ARBA00022840"/>
    </source>
</evidence>
<evidence type="ECO:0000256" key="7">
    <source>
        <dbReference type="ARBA" id="ARBA00047899"/>
    </source>
</evidence>
<evidence type="ECO:0000256" key="10">
    <source>
        <dbReference type="SAM" id="Coils"/>
    </source>
</evidence>
<dbReference type="Gene3D" id="3.30.200.20">
    <property type="entry name" value="Phosphorylase Kinase, domain 1"/>
    <property type="match status" value="1"/>
</dbReference>
<organism evidence="13 14">
    <name type="scientific">Stylonychia lemnae</name>
    <name type="common">Ciliate</name>
    <dbReference type="NCBI Taxonomy" id="5949"/>
    <lineage>
        <taxon>Eukaryota</taxon>
        <taxon>Sar</taxon>
        <taxon>Alveolata</taxon>
        <taxon>Ciliophora</taxon>
        <taxon>Intramacronucleata</taxon>
        <taxon>Spirotrichea</taxon>
        <taxon>Stichotrichia</taxon>
        <taxon>Sporadotrichida</taxon>
        <taxon>Oxytrichidae</taxon>
        <taxon>Stylonychinae</taxon>
        <taxon>Stylonychia</taxon>
    </lineage>
</organism>
<keyword evidence="4 9" id="KW-0547">Nucleotide-binding</keyword>
<reference evidence="13 14" key="1">
    <citation type="submission" date="2014-06" db="EMBL/GenBank/DDBJ databases">
        <authorList>
            <person name="Swart Estienne"/>
        </authorList>
    </citation>
    <scope>NUCLEOTIDE SEQUENCE [LARGE SCALE GENOMIC DNA]</scope>
    <source>
        <strain evidence="13 14">130c</strain>
    </source>
</reference>
<keyword evidence="6 9" id="KW-0067">ATP-binding</keyword>
<dbReference type="PROSITE" id="PS00108">
    <property type="entry name" value="PROTEIN_KINASE_ST"/>
    <property type="match status" value="1"/>
</dbReference>
<protein>
    <recommendedName>
        <fullName evidence="1">non-specific serine/threonine protein kinase</fullName>
        <ecNumber evidence="1">2.7.11.1</ecNumber>
    </recommendedName>
</protein>
<keyword evidence="2" id="KW-0723">Serine/threonine-protein kinase</keyword>
<gene>
    <name evidence="13" type="primary">Contig12777.g13626</name>
    <name evidence="13" type="ORF">STYLEM_16034</name>
</gene>
<dbReference type="PROSITE" id="PS00107">
    <property type="entry name" value="PROTEIN_KINASE_ATP"/>
    <property type="match status" value="1"/>
</dbReference>
<dbReference type="OrthoDB" id="248923at2759"/>
<dbReference type="EC" id="2.7.11.1" evidence="1"/>
<dbReference type="InterPro" id="IPR000719">
    <property type="entry name" value="Prot_kinase_dom"/>
</dbReference>
<evidence type="ECO:0000256" key="2">
    <source>
        <dbReference type="ARBA" id="ARBA00022527"/>
    </source>
</evidence>
<name>A0A078AXQ3_STYLE</name>
<dbReference type="EMBL" id="CCKQ01015126">
    <property type="protein sequence ID" value="CDW86934.1"/>
    <property type="molecule type" value="Genomic_DNA"/>
</dbReference>
<dbReference type="GO" id="GO:0004674">
    <property type="term" value="F:protein serine/threonine kinase activity"/>
    <property type="evidence" value="ECO:0007669"/>
    <property type="project" value="UniProtKB-KW"/>
</dbReference>
<dbReference type="PROSITE" id="PS50011">
    <property type="entry name" value="PROTEIN_KINASE_DOM"/>
    <property type="match status" value="1"/>
</dbReference>
<evidence type="ECO:0000256" key="3">
    <source>
        <dbReference type="ARBA" id="ARBA00022679"/>
    </source>
</evidence>
<evidence type="ECO:0000256" key="11">
    <source>
        <dbReference type="SAM" id="MobiDB-lite"/>
    </source>
</evidence>
<dbReference type="Gene3D" id="1.10.510.10">
    <property type="entry name" value="Transferase(Phosphotransferase) domain 1"/>
    <property type="match status" value="1"/>
</dbReference>
<keyword evidence="5 13" id="KW-0418">Kinase</keyword>
<evidence type="ECO:0000256" key="4">
    <source>
        <dbReference type="ARBA" id="ARBA00022741"/>
    </source>
</evidence>
<sequence length="723" mass="84893">MESNFRKDPQLPRQVQDYQLLNVLGKGSNGIVYKATKINEDMQHFYAVKEVKIQNNLSKEKRKDCLQEAEILKSIKHRHIIKLFDSFITHESLSTGSDIELTPQNRKTIVLQKHQFQNGSNLIYQNKRYASNFENQFLYLILEYGERGDLYSMIQNQKYKGKYFSEREIWEIAWQLCLALLHCHKNDIIHRDVKCMNILITKDKCVKLGDLSESTILSNNKYVKTKRIGTPLYLSPEIIKYETYDHRSDIWSLGVVIYHMTTLELPFQDTSIENLMKQILFKNPKPFQVGYSQGLKDFIFSMLEKNKSKRPFISDLFEMFPKQKLTGGSIIGLGAMFGIQSSPIDKENLDFYRKNIHNLERKRIIDGNKLAIRTEFEDLKERVQKINQQEKKKRSMSILANSLVNPSNQNQLAQQQATASQNQLVPAIKIIGNSQNIQQIPKFISSPVKRQFLNRNIAKMLNGNNQQIFNHKNDGNIEKETQYISLSRNLTIKDKDFYKSESQSINQIDEEFTPRKESLLKRGESSIITKIDQSFEELPYKRNTARKRIRQSRNIAVQMNIPSLSSYDKQKLQENILDQQQNLLQSADLSFDRTGSSRFNKQQSNQQSPIIMKDEPQRLYMDAVLNINRNRFMQQRQSFQSSQEPRKTMNLPQLSPMTTPFYQNNKKYQPIHQYQKDKVQQTVILPFKQLNTFQDNQLNHFYPFVNQIHNRSNMNSKIIILHK</sequence>
<evidence type="ECO:0000256" key="9">
    <source>
        <dbReference type="PROSITE-ProRule" id="PRU10141"/>
    </source>
</evidence>
<dbReference type="InterPro" id="IPR008271">
    <property type="entry name" value="Ser/Thr_kinase_AS"/>
</dbReference>